<evidence type="ECO:0008006" key="7">
    <source>
        <dbReference type="Google" id="ProtNLM"/>
    </source>
</evidence>
<evidence type="ECO:0000256" key="4">
    <source>
        <dbReference type="ARBA" id="ARBA00022764"/>
    </source>
</evidence>
<dbReference type="Gene3D" id="3.40.190.10">
    <property type="entry name" value="Periplasmic binding protein-like II"/>
    <property type="match status" value="2"/>
</dbReference>
<dbReference type="GO" id="GO:0015846">
    <property type="term" value="P:polyamine transport"/>
    <property type="evidence" value="ECO:0007669"/>
    <property type="project" value="InterPro"/>
</dbReference>
<dbReference type="PROSITE" id="PS51318">
    <property type="entry name" value="TAT"/>
    <property type="match status" value="1"/>
</dbReference>
<keyword evidence="2" id="KW-0813">Transport</keyword>
<comment type="subcellular location">
    <subcellularLocation>
        <location evidence="1">Periplasm</location>
    </subcellularLocation>
</comment>
<dbReference type="GO" id="GO:0042597">
    <property type="term" value="C:periplasmic space"/>
    <property type="evidence" value="ECO:0007669"/>
    <property type="project" value="UniProtKB-SubCell"/>
</dbReference>
<dbReference type="InterPro" id="IPR019546">
    <property type="entry name" value="TAT_signal_bac_arc"/>
</dbReference>
<dbReference type="AlphaFoldDB" id="A0A381QLW2"/>
<keyword evidence="4" id="KW-0574">Periplasm</keyword>
<dbReference type="PRINTS" id="PR00909">
    <property type="entry name" value="SPERMDNBNDNG"/>
</dbReference>
<name>A0A381QLW2_9ZZZZ</name>
<evidence type="ECO:0000256" key="5">
    <source>
        <dbReference type="SAM" id="MobiDB-lite"/>
    </source>
</evidence>
<dbReference type="Pfam" id="PF13416">
    <property type="entry name" value="SBP_bac_8"/>
    <property type="match status" value="1"/>
</dbReference>
<evidence type="ECO:0000256" key="3">
    <source>
        <dbReference type="ARBA" id="ARBA00022729"/>
    </source>
</evidence>
<proteinExistence type="predicted"/>
<dbReference type="NCBIfam" id="TIGR01409">
    <property type="entry name" value="TAT_signal_seq"/>
    <property type="match status" value="1"/>
</dbReference>
<feature type="region of interest" description="Disordered" evidence="5">
    <location>
        <begin position="1"/>
        <end position="21"/>
    </location>
</feature>
<gene>
    <name evidence="6" type="ORF">METZ01_LOCUS33175</name>
</gene>
<dbReference type="SUPFAM" id="SSF53850">
    <property type="entry name" value="Periplasmic binding protein-like II"/>
    <property type="match status" value="1"/>
</dbReference>
<reference evidence="6" key="1">
    <citation type="submission" date="2018-05" db="EMBL/GenBank/DDBJ databases">
        <authorList>
            <person name="Lanie J.A."/>
            <person name="Ng W.-L."/>
            <person name="Kazmierczak K.M."/>
            <person name="Andrzejewski T.M."/>
            <person name="Davidsen T.M."/>
            <person name="Wayne K.J."/>
            <person name="Tettelin H."/>
            <person name="Glass J.I."/>
            <person name="Rusch D."/>
            <person name="Podicherti R."/>
            <person name="Tsui H.-C.T."/>
            <person name="Winkler M.E."/>
        </authorList>
    </citation>
    <scope>NUCLEOTIDE SEQUENCE</scope>
</reference>
<organism evidence="6">
    <name type="scientific">marine metagenome</name>
    <dbReference type="NCBI Taxonomy" id="408172"/>
    <lineage>
        <taxon>unclassified sequences</taxon>
        <taxon>metagenomes</taxon>
        <taxon>ecological metagenomes</taxon>
    </lineage>
</organism>
<dbReference type="InterPro" id="IPR006059">
    <property type="entry name" value="SBP"/>
</dbReference>
<dbReference type="EMBL" id="UINC01001422">
    <property type="protein sequence ID" value="SUZ80321.1"/>
    <property type="molecule type" value="Genomic_DNA"/>
</dbReference>
<dbReference type="InterPro" id="IPR006311">
    <property type="entry name" value="TAT_signal"/>
</dbReference>
<sequence length="417" mass="45547">MKNRRSEHRHPTTSASRAPVSRRRFLGGSAMAAGGLVLGPSILAACGSDGGSSTALKLARPDKPVTLPTVGDAVAAGKAHEGGTLQILNYVDYLNPDVIARFEETYGVKTAVTTYDTEEGALNKLRSGAFTPDLIIGMTDSVLSRLVAAELLQPLNRSYLSNFGNVIEGLRDPYYDVGAQYTTPYIIYSTGIGYRTDMDVDTSYFESGNGWDILWDSAYSGRLGILDSYRDVIGSVLHRNGEDINTGDQKVLNAALEDLREMSAATNPKIDILAYTEVPAGTRVVNQCWSGDMLLGVWYLPEDASWTELGYWQPDEMVTGNDVFCVARNAERPVLAHEFINFFLDVDNALENFGWTGYQPALEALDAQTLIDWEYVPANLANALITPAQYAKGNRAVALEPDVDARWTDVWAKFTAG</sequence>
<evidence type="ECO:0000313" key="6">
    <source>
        <dbReference type="EMBL" id="SUZ80321.1"/>
    </source>
</evidence>
<dbReference type="InterPro" id="IPR001188">
    <property type="entry name" value="Sperm_putr-bd"/>
</dbReference>
<keyword evidence="3" id="KW-0732">Signal</keyword>
<dbReference type="GO" id="GO:0019808">
    <property type="term" value="F:polyamine binding"/>
    <property type="evidence" value="ECO:0007669"/>
    <property type="project" value="InterPro"/>
</dbReference>
<dbReference type="PANTHER" id="PTHR30222">
    <property type="entry name" value="SPERMIDINE/PUTRESCINE-BINDING PERIPLASMIC PROTEIN"/>
    <property type="match status" value="1"/>
</dbReference>
<evidence type="ECO:0000256" key="2">
    <source>
        <dbReference type="ARBA" id="ARBA00022448"/>
    </source>
</evidence>
<protein>
    <recommendedName>
        <fullName evidence="7">ABC transporter substrate-binding protein</fullName>
    </recommendedName>
</protein>
<evidence type="ECO:0000256" key="1">
    <source>
        <dbReference type="ARBA" id="ARBA00004418"/>
    </source>
</evidence>
<accession>A0A381QLW2</accession>
<dbReference type="CDD" id="cd13590">
    <property type="entry name" value="PBP2_PotD_PotF_like"/>
    <property type="match status" value="1"/>
</dbReference>
<dbReference type="PANTHER" id="PTHR30222:SF17">
    <property type="entry name" value="SPERMIDINE_PUTRESCINE-BINDING PERIPLASMIC PROTEIN"/>
    <property type="match status" value="1"/>
</dbReference>